<dbReference type="AlphaFoldDB" id="A0A1J1HRY3"/>
<accession>A0A1J1HRY3</accession>
<gene>
    <name evidence="2" type="ORF">CLUMA_CG004473</name>
</gene>
<keyword evidence="3" id="KW-1185">Reference proteome</keyword>
<organism evidence="2 3">
    <name type="scientific">Clunio marinus</name>
    <dbReference type="NCBI Taxonomy" id="568069"/>
    <lineage>
        <taxon>Eukaryota</taxon>
        <taxon>Metazoa</taxon>
        <taxon>Ecdysozoa</taxon>
        <taxon>Arthropoda</taxon>
        <taxon>Hexapoda</taxon>
        <taxon>Insecta</taxon>
        <taxon>Pterygota</taxon>
        <taxon>Neoptera</taxon>
        <taxon>Endopterygota</taxon>
        <taxon>Diptera</taxon>
        <taxon>Nematocera</taxon>
        <taxon>Chironomoidea</taxon>
        <taxon>Chironomidae</taxon>
        <taxon>Clunio</taxon>
    </lineage>
</organism>
<reference evidence="2 3" key="1">
    <citation type="submission" date="2015-04" db="EMBL/GenBank/DDBJ databases">
        <authorList>
            <person name="Syromyatnikov M.Y."/>
            <person name="Popov V.N."/>
        </authorList>
    </citation>
    <scope>NUCLEOTIDE SEQUENCE [LARGE SCALE GENOMIC DNA]</scope>
</reference>
<dbReference type="Proteomes" id="UP000183832">
    <property type="component" value="Unassembled WGS sequence"/>
</dbReference>
<feature type="signal peptide" evidence="1">
    <location>
        <begin position="1"/>
        <end position="21"/>
    </location>
</feature>
<evidence type="ECO:0000256" key="1">
    <source>
        <dbReference type="SAM" id="SignalP"/>
    </source>
</evidence>
<sequence>MKAIFFVLLIAVVFIAMEASAKHLVGDESMNLVSNHGMIEKREACHRRGGSSSDSDDED</sequence>
<name>A0A1J1HRY3_9DIPT</name>
<proteinExistence type="predicted"/>
<evidence type="ECO:0000313" key="3">
    <source>
        <dbReference type="Proteomes" id="UP000183832"/>
    </source>
</evidence>
<feature type="non-terminal residue" evidence="2">
    <location>
        <position position="59"/>
    </location>
</feature>
<dbReference type="EMBL" id="CVRI01000020">
    <property type="protein sequence ID" value="CRK90781.1"/>
    <property type="molecule type" value="Genomic_DNA"/>
</dbReference>
<evidence type="ECO:0000313" key="2">
    <source>
        <dbReference type="EMBL" id="CRK90781.1"/>
    </source>
</evidence>
<protein>
    <submittedName>
        <fullName evidence="2">CLUMA_CG004473, isoform A</fullName>
    </submittedName>
</protein>
<keyword evidence="1" id="KW-0732">Signal</keyword>
<feature type="chain" id="PRO_5013017923" evidence="1">
    <location>
        <begin position="22"/>
        <end position="59"/>
    </location>
</feature>